<protein>
    <submittedName>
        <fullName evidence="3">Uncharacterized protein</fullName>
    </submittedName>
</protein>
<dbReference type="EMBL" id="NCSJ02000268">
    <property type="protein sequence ID" value="RFU26333.1"/>
    <property type="molecule type" value="Genomic_DNA"/>
</dbReference>
<accession>A0A3E2H017</accession>
<reference evidence="3 4" key="1">
    <citation type="submission" date="2018-05" db="EMBL/GenBank/DDBJ databases">
        <title>Draft genome sequence of Scytalidium lignicola DSM 105466, a ubiquitous saprotrophic fungus.</title>
        <authorList>
            <person name="Buettner E."/>
            <person name="Gebauer A.M."/>
            <person name="Hofrichter M."/>
            <person name="Liers C."/>
            <person name="Kellner H."/>
        </authorList>
    </citation>
    <scope>NUCLEOTIDE SEQUENCE [LARGE SCALE GENOMIC DNA]</scope>
    <source>
        <strain evidence="3 4">DSM 105466</strain>
    </source>
</reference>
<gene>
    <name evidence="3" type="ORF">B7463_g10006</name>
</gene>
<feature type="region of interest" description="Disordered" evidence="1">
    <location>
        <begin position="283"/>
        <end position="308"/>
    </location>
</feature>
<dbReference type="PANTHER" id="PTHR16861:SF4">
    <property type="entry name" value="SH3 DOMAIN PROTEIN (AFU_ORTHOLOGUE AFUA_1G13610)"/>
    <property type="match status" value="1"/>
</dbReference>
<dbReference type="OrthoDB" id="3563651at2759"/>
<keyword evidence="2" id="KW-1133">Transmembrane helix</keyword>
<keyword evidence="2" id="KW-0472">Membrane</keyword>
<keyword evidence="4" id="KW-1185">Reference proteome</keyword>
<name>A0A3E2H017_SCYLI</name>
<evidence type="ECO:0000256" key="2">
    <source>
        <dbReference type="SAM" id="Phobius"/>
    </source>
</evidence>
<dbReference type="AlphaFoldDB" id="A0A3E2H017"/>
<evidence type="ECO:0000313" key="4">
    <source>
        <dbReference type="Proteomes" id="UP000258309"/>
    </source>
</evidence>
<feature type="region of interest" description="Disordered" evidence="1">
    <location>
        <begin position="166"/>
        <end position="222"/>
    </location>
</feature>
<feature type="transmembrane region" description="Helical" evidence="2">
    <location>
        <begin position="226"/>
        <end position="248"/>
    </location>
</feature>
<dbReference type="OMA" id="SPPTEMG"/>
<proteinExistence type="predicted"/>
<feature type="non-terminal residue" evidence="3">
    <location>
        <position position="1"/>
    </location>
</feature>
<comment type="caution">
    <text evidence="3">The sequence shown here is derived from an EMBL/GenBank/DDBJ whole genome shotgun (WGS) entry which is preliminary data.</text>
</comment>
<dbReference type="PANTHER" id="PTHR16861">
    <property type="entry name" value="GLYCOPROTEIN 38"/>
    <property type="match status" value="1"/>
</dbReference>
<feature type="non-terminal residue" evidence="3">
    <location>
        <position position="308"/>
    </location>
</feature>
<evidence type="ECO:0000256" key="1">
    <source>
        <dbReference type="SAM" id="MobiDB-lite"/>
    </source>
</evidence>
<dbReference type="STRING" id="5539.A0A3E2H017"/>
<organism evidence="3 4">
    <name type="scientific">Scytalidium lignicola</name>
    <name type="common">Hyphomycete</name>
    <dbReference type="NCBI Taxonomy" id="5539"/>
    <lineage>
        <taxon>Eukaryota</taxon>
        <taxon>Fungi</taxon>
        <taxon>Dikarya</taxon>
        <taxon>Ascomycota</taxon>
        <taxon>Pezizomycotina</taxon>
        <taxon>Leotiomycetes</taxon>
        <taxon>Leotiomycetes incertae sedis</taxon>
        <taxon>Scytalidium</taxon>
    </lineage>
</organism>
<evidence type="ECO:0000313" key="3">
    <source>
        <dbReference type="EMBL" id="RFU26333.1"/>
    </source>
</evidence>
<keyword evidence="2" id="KW-0812">Transmembrane</keyword>
<dbReference type="Proteomes" id="UP000258309">
    <property type="component" value="Unassembled WGS sequence"/>
</dbReference>
<sequence>MSSPNFSTSTKAVPTISSAGPLTTTFTPAASCTHDFYTNVQSNYYSIGGQSPSQCFPSGWASMSQYFSPGVCPDGYTQACYDWSASGTNTETRATCCPTGYECYTLQAFNFPGQACVSLFAHEATTTVTDGIALTTMVATLHTKTEAVNGYGVSIRYNAQDFVSSTSTSTSSSSTSSTSNSSTSSTSSSNTSSTSSPQPGAATSSLSVPASPSSSSSSGLSTGAKAGVGIGVGAAVLIALFALVLFILKKRKAKSAAYSPQEMDGTGKPKWMVNAGMRHKHEVYSPPTEMGSDSPRRIELDGSPNLSR</sequence>